<feature type="domain" description="Macro" evidence="4">
    <location>
        <begin position="1"/>
        <end position="154"/>
    </location>
</feature>
<dbReference type="Pfam" id="PF01661">
    <property type="entry name" value="Macro"/>
    <property type="match status" value="1"/>
</dbReference>
<dbReference type="PANTHER" id="PTHR14453:SF67">
    <property type="entry name" value="POLY [ADP-RIBOSE] POLYMERASE"/>
    <property type="match status" value="1"/>
</dbReference>
<dbReference type="InterPro" id="IPR002589">
    <property type="entry name" value="Macro_dom"/>
</dbReference>
<sequence>MPYEFVNTPIEQMSVEAIVNPTNMFMQFSEGLSARLSECAGPAMQQDCTKLAPLHADEILITQGYNLPAKWVLHVLVPQWIEQGEEAISLCYARILQDAVTQRIHSLAMPLLCCEQVGFPKERSRQLATEVMDVFLRKHPTLHIYITDEQTPSA</sequence>
<dbReference type="SMART" id="SM00506">
    <property type="entry name" value="A1pp"/>
    <property type="match status" value="1"/>
</dbReference>
<keyword evidence="2" id="KW-0808">Transferase</keyword>
<organism evidence="5 6">
    <name type="scientific">Caryophanon latum</name>
    <dbReference type="NCBI Taxonomy" id="33977"/>
    <lineage>
        <taxon>Bacteria</taxon>
        <taxon>Bacillati</taxon>
        <taxon>Bacillota</taxon>
        <taxon>Bacilli</taxon>
        <taxon>Bacillales</taxon>
        <taxon>Caryophanaceae</taxon>
        <taxon>Caryophanon</taxon>
    </lineage>
</organism>
<evidence type="ECO:0000256" key="2">
    <source>
        <dbReference type="ARBA" id="ARBA00022679"/>
    </source>
</evidence>
<dbReference type="InterPro" id="IPR052056">
    <property type="entry name" value="Mono-ARTD/PARP"/>
</dbReference>
<evidence type="ECO:0000256" key="1">
    <source>
        <dbReference type="ARBA" id="ARBA00022676"/>
    </source>
</evidence>
<dbReference type="GO" id="GO:0016757">
    <property type="term" value="F:glycosyltransferase activity"/>
    <property type="evidence" value="ECO:0007669"/>
    <property type="project" value="UniProtKB-KW"/>
</dbReference>
<gene>
    <name evidence="5" type="ORF">A6K76_00960</name>
</gene>
<dbReference type="AlphaFoldDB" id="A0A1C0Z155"/>
<evidence type="ECO:0000256" key="3">
    <source>
        <dbReference type="ARBA" id="ARBA00023027"/>
    </source>
</evidence>
<dbReference type="Proteomes" id="UP000093482">
    <property type="component" value="Unassembled WGS sequence"/>
</dbReference>
<proteinExistence type="predicted"/>
<accession>A0A1C0Z155</accession>
<dbReference type="InterPro" id="IPR043472">
    <property type="entry name" value="Macro_dom-like"/>
</dbReference>
<evidence type="ECO:0000313" key="5">
    <source>
        <dbReference type="EMBL" id="OCS93088.1"/>
    </source>
</evidence>
<dbReference type="RefSeq" id="WP_066462028.1">
    <property type="nucleotide sequence ID" value="NZ_MATO01000012.1"/>
</dbReference>
<protein>
    <recommendedName>
        <fullName evidence="4">Macro domain-containing protein</fullName>
    </recommendedName>
</protein>
<dbReference type="Gene3D" id="3.40.220.10">
    <property type="entry name" value="Leucine Aminopeptidase, subunit E, domain 1"/>
    <property type="match status" value="1"/>
</dbReference>
<reference evidence="5 6" key="1">
    <citation type="submission" date="2016-07" db="EMBL/GenBank/DDBJ databases">
        <title>Caryophanon latum genome sequencing.</title>
        <authorList>
            <person name="Verma A."/>
            <person name="Pal Y."/>
            <person name="Krishnamurthi S."/>
        </authorList>
    </citation>
    <scope>NUCLEOTIDE SEQUENCE [LARGE SCALE GENOMIC DNA]</scope>
    <source>
        <strain evidence="5 6">DSM 14151</strain>
    </source>
</reference>
<dbReference type="GO" id="GO:0003714">
    <property type="term" value="F:transcription corepressor activity"/>
    <property type="evidence" value="ECO:0007669"/>
    <property type="project" value="TreeGrafter"/>
</dbReference>
<keyword evidence="6" id="KW-1185">Reference proteome</keyword>
<comment type="caution">
    <text evidence="5">The sequence shown here is derived from an EMBL/GenBank/DDBJ whole genome shotgun (WGS) entry which is preliminary data.</text>
</comment>
<dbReference type="SUPFAM" id="SSF52949">
    <property type="entry name" value="Macro domain-like"/>
    <property type="match status" value="1"/>
</dbReference>
<dbReference type="EMBL" id="MATO01000012">
    <property type="protein sequence ID" value="OCS93088.1"/>
    <property type="molecule type" value="Genomic_DNA"/>
</dbReference>
<dbReference type="GO" id="GO:0005737">
    <property type="term" value="C:cytoplasm"/>
    <property type="evidence" value="ECO:0007669"/>
    <property type="project" value="TreeGrafter"/>
</dbReference>
<keyword evidence="1" id="KW-0328">Glycosyltransferase</keyword>
<dbReference type="GO" id="GO:0010629">
    <property type="term" value="P:negative regulation of gene expression"/>
    <property type="evidence" value="ECO:0007669"/>
    <property type="project" value="TreeGrafter"/>
</dbReference>
<keyword evidence="3" id="KW-0520">NAD</keyword>
<evidence type="ECO:0000259" key="4">
    <source>
        <dbReference type="PROSITE" id="PS51154"/>
    </source>
</evidence>
<evidence type="ECO:0000313" key="6">
    <source>
        <dbReference type="Proteomes" id="UP000093482"/>
    </source>
</evidence>
<name>A0A1C0Z155_9BACL</name>
<dbReference type="PROSITE" id="PS51154">
    <property type="entry name" value="MACRO"/>
    <property type="match status" value="1"/>
</dbReference>
<dbReference type="PANTHER" id="PTHR14453">
    <property type="entry name" value="PARP/ZINC FINGER CCCH TYPE DOMAIN CONTAINING PROTEIN"/>
    <property type="match status" value="1"/>
</dbReference>